<proteinExistence type="predicted"/>
<feature type="transmembrane region" description="Helical" evidence="1">
    <location>
        <begin position="113"/>
        <end position="131"/>
    </location>
</feature>
<evidence type="ECO:0000313" key="3">
    <source>
        <dbReference type="Proteomes" id="UP001413721"/>
    </source>
</evidence>
<protein>
    <recommendedName>
        <fullName evidence="4">Transmembrane protein</fullName>
    </recommendedName>
</protein>
<accession>A0ABU9YRF6</accession>
<keyword evidence="1" id="KW-1133">Transmembrane helix</keyword>
<evidence type="ECO:0008006" key="4">
    <source>
        <dbReference type="Google" id="ProtNLM"/>
    </source>
</evidence>
<keyword evidence="1" id="KW-0472">Membrane</keyword>
<dbReference type="EMBL" id="JBBKTW010000011">
    <property type="protein sequence ID" value="MEN2991404.1"/>
    <property type="molecule type" value="Genomic_DNA"/>
</dbReference>
<feature type="transmembrane region" description="Helical" evidence="1">
    <location>
        <begin position="21"/>
        <end position="40"/>
    </location>
</feature>
<name>A0ABU9YRF6_9PROT</name>
<reference evidence="2 3" key="1">
    <citation type="submission" date="2024-03" db="EMBL/GenBank/DDBJ databases">
        <title>High-quality draft genome sequencing of Tistrella sp. BH-R2-4.</title>
        <authorList>
            <person name="Dong C."/>
        </authorList>
    </citation>
    <scope>NUCLEOTIDE SEQUENCE [LARGE SCALE GENOMIC DNA]</scope>
    <source>
        <strain evidence="2 3">BH-R2-4</strain>
    </source>
</reference>
<keyword evidence="3" id="KW-1185">Reference proteome</keyword>
<sequence>MPMPVPAESGGRTLWRRVGRIVLAVGLAAGATALVNWPLIQGPTLARETAYPRETLVVGMVVSFLWFLTLWLLASRMARITRRRPARRAARLGFALGLLLIACVNAARLATGSGLLGLAIGLLAALALVLVGERIFRGRGVETG</sequence>
<keyword evidence="1" id="KW-0812">Transmembrane</keyword>
<evidence type="ECO:0000256" key="1">
    <source>
        <dbReference type="SAM" id="Phobius"/>
    </source>
</evidence>
<evidence type="ECO:0000313" key="2">
    <source>
        <dbReference type="EMBL" id="MEN2991404.1"/>
    </source>
</evidence>
<gene>
    <name evidence="2" type="ORF">WG926_24035</name>
</gene>
<comment type="caution">
    <text evidence="2">The sequence shown here is derived from an EMBL/GenBank/DDBJ whole genome shotgun (WGS) entry which is preliminary data.</text>
</comment>
<dbReference type="Proteomes" id="UP001413721">
    <property type="component" value="Unassembled WGS sequence"/>
</dbReference>
<organism evidence="2 3">
    <name type="scientific">Tistrella arctica</name>
    <dbReference type="NCBI Taxonomy" id="3133430"/>
    <lineage>
        <taxon>Bacteria</taxon>
        <taxon>Pseudomonadati</taxon>
        <taxon>Pseudomonadota</taxon>
        <taxon>Alphaproteobacteria</taxon>
        <taxon>Geminicoccales</taxon>
        <taxon>Geminicoccaceae</taxon>
        <taxon>Tistrella</taxon>
    </lineage>
</organism>
<dbReference type="RefSeq" id="WP_345938454.1">
    <property type="nucleotide sequence ID" value="NZ_JBBKTW010000011.1"/>
</dbReference>
<feature type="transmembrane region" description="Helical" evidence="1">
    <location>
        <begin position="89"/>
        <end position="107"/>
    </location>
</feature>
<feature type="transmembrane region" description="Helical" evidence="1">
    <location>
        <begin position="55"/>
        <end position="77"/>
    </location>
</feature>